<keyword evidence="3" id="KW-1185">Reference proteome</keyword>
<evidence type="ECO:0000313" key="3">
    <source>
        <dbReference type="Proteomes" id="UP000312702"/>
    </source>
</evidence>
<dbReference type="InterPro" id="IPR029063">
    <property type="entry name" value="SAM-dependent_MTases_sf"/>
</dbReference>
<name>A0ABX5VWK5_9PROT</name>
<evidence type="ECO:0000259" key="1">
    <source>
        <dbReference type="Pfam" id="PF08241"/>
    </source>
</evidence>
<dbReference type="Gene3D" id="3.40.50.150">
    <property type="entry name" value="Vaccinia Virus protein VP39"/>
    <property type="match status" value="1"/>
</dbReference>
<sequence length="227" mass="25982">MFLDKRLNYSGDKWFSLDGILQRQISAFLPSNSLGRILDYGAGNSPYRSFLSYKSYITLDITQNLTNSVDFIVNPEEKLPFDDSSFETVLLLDVLEHLPDPDRVLGEIVRVLSPGGRLFISVPFIYREHETPYDIARYTSFGIRNLINRHKGHIHRLDKVGNIYYTLLTLFLERGVSNGEINTLGLTGRVANFLIRQLVPLMVPLLRLPPSNQDGIYHHILIEVSFE</sequence>
<reference evidence="2 3" key="1">
    <citation type="journal article" date="2019" name="ISME J.">
        <title>Evolution in action: habitat transition from sediment to the pelagial leads to genome streamlining in Methylophilaceae.</title>
        <authorList>
            <person name="Salcher M."/>
            <person name="Schaefle D."/>
            <person name="Kaspar M."/>
            <person name="Neuenschwander S.M."/>
            <person name="Ghai R."/>
        </authorList>
    </citation>
    <scope>NUCLEOTIDE SEQUENCE [LARGE SCALE GENOMIC DNA]</scope>
    <source>
        <strain evidence="2 3">MMS-VI-25</strain>
    </source>
</reference>
<evidence type="ECO:0000313" key="2">
    <source>
        <dbReference type="EMBL" id="QDC61379.1"/>
    </source>
</evidence>
<keyword evidence="2" id="KW-0808">Transferase</keyword>
<proteinExistence type="predicted"/>
<dbReference type="Pfam" id="PF08241">
    <property type="entry name" value="Methyltransf_11"/>
    <property type="match status" value="1"/>
</dbReference>
<dbReference type="RefSeq" id="WP_139884475.1">
    <property type="nucleotide sequence ID" value="NZ_CP040973.1"/>
</dbReference>
<dbReference type="EMBL" id="CP040973">
    <property type="protein sequence ID" value="QDC61379.1"/>
    <property type="molecule type" value="Genomic_DNA"/>
</dbReference>
<keyword evidence="2" id="KW-0489">Methyltransferase</keyword>
<dbReference type="CDD" id="cd02440">
    <property type="entry name" value="AdoMet_MTases"/>
    <property type="match status" value="1"/>
</dbReference>
<dbReference type="SUPFAM" id="SSF53335">
    <property type="entry name" value="S-adenosyl-L-methionine-dependent methyltransferases"/>
    <property type="match status" value="1"/>
</dbReference>
<accession>A0ABX5VWK5</accession>
<feature type="domain" description="Methyltransferase type 11" evidence="1">
    <location>
        <begin position="38"/>
        <end position="120"/>
    </location>
</feature>
<dbReference type="InterPro" id="IPR013216">
    <property type="entry name" value="Methyltransf_11"/>
</dbReference>
<dbReference type="Proteomes" id="UP000312702">
    <property type="component" value="Chromosome"/>
</dbReference>
<organism evidence="2 3">
    <name type="scientific">Candidatus Methylopumilus universalis</name>
    <dbReference type="NCBI Taxonomy" id="2588536"/>
    <lineage>
        <taxon>Bacteria</taxon>
        <taxon>Pseudomonadati</taxon>
        <taxon>Pseudomonadota</taxon>
        <taxon>Betaproteobacteria</taxon>
        <taxon>Nitrosomonadales</taxon>
        <taxon>Methylophilaceae</taxon>
        <taxon>Candidatus Methylopumilus</taxon>
    </lineage>
</organism>
<protein>
    <submittedName>
        <fullName evidence="2">Methyltransferase domain-containing protein</fullName>
    </submittedName>
</protein>
<dbReference type="GO" id="GO:0008168">
    <property type="term" value="F:methyltransferase activity"/>
    <property type="evidence" value="ECO:0007669"/>
    <property type="project" value="UniProtKB-KW"/>
</dbReference>
<gene>
    <name evidence="2" type="ORF">FIT74_04280</name>
</gene>
<dbReference type="GO" id="GO:0032259">
    <property type="term" value="P:methylation"/>
    <property type="evidence" value="ECO:0007669"/>
    <property type="project" value="UniProtKB-KW"/>
</dbReference>